<dbReference type="OrthoDB" id="2735536at2759"/>
<sequence length="346" mass="37793">MSSENSRVLVTGVNGYIGAQVANAFLEAGYSVIGTSRKAAKAQKLKDFFRKYGEDKFEVAEVADLEDEGAFDELVKRVDVIAHVASPTFQQSDDPLRDIVGKAVNGTLSVLRSATAHGKNVKHIVVTSSVASIINSPNPPEYSHTEKDWNETAFPTVQRSIENGQPLPHMLYYAASKVEAERALWKYYAEVKPHYKLTTILPSFVLGPILPPPGSSSELNDTTALMAIDFYTGKNQDPTFSFGSNNFVSVLDVAKAHLKAAEGGDKTDGQRYILSARGFSFQEMVDIFRKAYPDRKDIIAEGQPGLYPPSSKTIDGSKAARDLDIVYAGFESTLLETIDSVKNAVQ</sequence>
<accession>A0A8H7UJR4</accession>
<dbReference type="PANTHER" id="PTHR10366:SF562">
    <property type="entry name" value="ALDEHYDE REDUCTASE II (AFU_ORTHOLOGUE AFUA_1G11360)"/>
    <property type="match status" value="1"/>
</dbReference>
<protein>
    <recommendedName>
        <fullName evidence="3">NAD-dependent epimerase/dehydratase domain-containing protein</fullName>
    </recommendedName>
</protein>
<evidence type="ECO:0000256" key="2">
    <source>
        <dbReference type="ARBA" id="ARBA00023445"/>
    </source>
</evidence>
<dbReference type="GO" id="GO:0016616">
    <property type="term" value="F:oxidoreductase activity, acting on the CH-OH group of donors, NAD or NADP as acceptor"/>
    <property type="evidence" value="ECO:0007669"/>
    <property type="project" value="TreeGrafter"/>
</dbReference>
<keyword evidence="5" id="KW-1185">Reference proteome</keyword>
<comment type="similarity">
    <text evidence="2">Belongs to the NAD(P)-dependent epimerase/dehydratase family. Dihydroflavonol-4-reductase subfamily.</text>
</comment>
<evidence type="ECO:0000256" key="1">
    <source>
        <dbReference type="ARBA" id="ARBA00023002"/>
    </source>
</evidence>
<dbReference type="InterPro" id="IPR036291">
    <property type="entry name" value="NAD(P)-bd_dom_sf"/>
</dbReference>
<dbReference type="PANTHER" id="PTHR10366">
    <property type="entry name" value="NAD DEPENDENT EPIMERASE/DEHYDRATASE"/>
    <property type="match status" value="1"/>
</dbReference>
<dbReference type="Pfam" id="PF01370">
    <property type="entry name" value="Epimerase"/>
    <property type="match status" value="1"/>
</dbReference>
<dbReference type="InterPro" id="IPR050425">
    <property type="entry name" value="NAD(P)_dehydrat-like"/>
</dbReference>
<evidence type="ECO:0000259" key="3">
    <source>
        <dbReference type="Pfam" id="PF01370"/>
    </source>
</evidence>
<gene>
    <name evidence="4" type="ORF">INT44_008324</name>
</gene>
<name>A0A8H7UJR4_9FUNG</name>
<evidence type="ECO:0000313" key="4">
    <source>
        <dbReference type="EMBL" id="KAG2181509.1"/>
    </source>
</evidence>
<dbReference type="InterPro" id="IPR001509">
    <property type="entry name" value="Epimerase_deHydtase"/>
</dbReference>
<proteinExistence type="inferred from homology"/>
<dbReference type="Gene3D" id="3.40.50.720">
    <property type="entry name" value="NAD(P)-binding Rossmann-like Domain"/>
    <property type="match status" value="1"/>
</dbReference>
<comment type="caution">
    <text evidence="4">The sequence shown here is derived from an EMBL/GenBank/DDBJ whole genome shotgun (WGS) entry which is preliminary data.</text>
</comment>
<feature type="domain" description="NAD-dependent epimerase/dehydratase" evidence="3">
    <location>
        <begin position="8"/>
        <end position="267"/>
    </location>
</feature>
<dbReference type="Proteomes" id="UP000612746">
    <property type="component" value="Unassembled WGS sequence"/>
</dbReference>
<organism evidence="4 5">
    <name type="scientific">Umbelopsis vinacea</name>
    <dbReference type="NCBI Taxonomy" id="44442"/>
    <lineage>
        <taxon>Eukaryota</taxon>
        <taxon>Fungi</taxon>
        <taxon>Fungi incertae sedis</taxon>
        <taxon>Mucoromycota</taxon>
        <taxon>Mucoromycotina</taxon>
        <taxon>Umbelopsidomycetes</taxon>
        <taxon>Umbelopsidales</taxon>
        <taxon>Umbelopsidaceae</taxon>
        <taxon>Umbelopsis</taxon>
    </lineage>
</organism>
<dbReference type="AlphaFoldDB" id="A0A8H7UJR4"/>
<reference evidence="4" key="1">
    <citation type="submission" date="2020-12" db="EMBL/GenBank/DDBJ databases">
        <title>Metabolic potential, ecology and presence of endohyphal bacteria is reflected in genomic diversity of Mucoromycotina.</title>
        <authorList>
            <person name="Muszewska A."/>
            <person name="Okrasinska A."/>
            <person name="Steczkiewicz K."/>
            <person name="Drgas O."/>
            <person name="Orlowska M."/>
            <person name="Perlinska-Lenart U."/>
            <person name="Aleksandrzak-Piekarczyk T."/>
            <person name="Szatraj K."/>
            <person name="Zielenkiewicz U."/>
            <person name="Pilsyk S."/>
            <person name="Malc E."/>
            <person name="Mieczkowski P."/>
            <person name="Kruszewska J.S."/>
            <person name="Biernat P."/>
            <person name="Pawlowska J."/>
        </authorList>
    </citation>
    <scope>NUCLEOTIDE SEQUENCE</scope>
    <source>
        <strain evidence="4">WA0000051536</strain>
    </source>
</reference>
<dbReference type="SUPFAM" id="SSF51735">
    <property type="entry name" value="NAD(P)-binding Rossmann-fold domains"/>
    <property type="match status" value="1"/>
</dbReference>
<keyword evidence="1" id="KW-0560">Oxidoreductase</keyword>
<evidence type="ECO:0000313" key="5">
    <source>
        <dbReference type="Proteomes" id="UP000612746"/>
    </source>
</evidence>
<dbReference type="EMBL" id="JAEPRA010000008">
    <property type="protein sequence ID" value="KAG2181509.1"/>
    <property type="molecule type" value="Genomic_DNA"/>
</dbReference>